<accession>A0ABW9RQU9</accession>
<dbReference type="Pfam" id="PF13308">
    <property type="entry name" value="YARHG"/>
    <property type="match status" value="1"/>
</dbReference>
<dbReference type="EMBL" id="SMLW01000572">
    <property type="protein sequence ID" value="MTI26260.1"/>
    <property type="molecule type" value="Genomic_DNA"/>
</dbReference>
<dbReference type="InterPro" id="IPR038434">
    <property type="entry name" value="YARHG_sf"/>
</dbReference>
<evidence type="ECO:0000313" key="2">
    <source>
        <dbReference type="EMBL" id="MTI26260.1"/>
    </source>
</evidence>
<organism evidence="2 3">
    <name type="scientific">Fulvivirga kasyanovii</name>
    <dbReference type="NCBI Taxonomy" id="396812"/>
    <lineage>
        <taxon>Bacteria</taxon>
        <taxon>Pseudomonadati</taxon>
        <taxon>Bacteroidota</taxon>
        <taxon>Cytophagia</taxon>
        <taxon>Cytophagales</taxon>
        <taxon>Fulvivirgaceae</taxon>
        <taxon>Fulvivirga</taxon>
    </lineage>
</organism>
<feature type="domain" description="YARHG" evidence="1">
    <location>
        <begin position="27"/>
        <end position="105"/>
    </location>
</feature>
<protein>
    <submittedName>
        <fullName evidence="2">YARHG domain-containing protein</fullName>
    </submittedName>
</protein>
<dbReference type="Gene3D" id="1.20.58.1690">
    <property type="match status" value="1"/>
</dbReference>
<dbReference type="Proteomes" id="UP000798808">
    <property type="component" value="Unassembled WGS sequence"/>
</dbReference>
<gene>
    <name evidence="2" type="ORF">E1163_14980</name>
</gene>
<name>A0ABW9RQU9_9BACT</name>
<keyword evidence="3" id="KW-1185">Reference proteome</keyword>
<comment type="caution">
    <text evidence="2">The sequence shown here is derived from an EMBL/GenBank/DDBJ whole genome shotgun (WGS) entry which is preliminary data.</text>
</comment>
<evidence type="ECO:0000259" key="1">
    <source>
        <dbReference type="SMART" id="SM01324"/>
    </source>
</evidence>
<dbReference type="InterPro" id="IPR025582">
    <property type="entry name" value="YARHG_dom"/>
</dbReference>
<evidence type="ECO:0000313" key="3">
    <source>
        <dbReference type="Proteomes" id="UP000798808"/>
    </source>
</evidence>
<proteinExistence type="predicted"/>
<dbReference type="RefSeq" id="WP_155173237.1">
    <property type="nucleotide sequence ID" value="NZ_BAAAFL010000068.1"/>
</dbReference>
<dbReference type="SMART" id="SM01324">
    <property type="entry name" value="YARHG"/>
    <property type="match status" value="1"/>
</dbReference>
<sequence>MNIKLTLIILLLSISGGYAQKLTDCSACSVKAYKEVDLAENKLYEIELLRNEIFARHGYKFQNERLEEYFKQFGWYRSSATKTFSAAELNSNETHNIELFKKLESKIKAERDQMLAELQRLKTAVLTDNHAVVREFVADPDQYESALAVLKEILGSIPVSDISWFKDQALYAITTDNGLYRERKEIRINGNFISIMMHSPWGHSELMESNDAFSYPSQFYSEEEYSYGGHLEFKGGKLKFIRTVAAG</sequence>
<reference evidence="2 3" key="1">
    <citation type="submission" date="2019-02" db="EMBL/GenBank/DDBJ databases">
        <authorList>
            <person name="Goldberg S.R."/>
            <person name="Haltli B.A."/>
            <person name="Correa H."/>
            <person name="Russell K.G."/>
        </authorList>
    </citation>
    <scope>NUCLEOTIDE SEQUENCE [LARGE SCALE GENOMIC DNA]</scope>
    <source>
        <strain evidence="2 3">JCM 16186</strain>
    </source>
</reference>